<keyword evidence="4" id="KW-0378">Hydrolase</keyword>
<sequence length="269" mass="30136">MMFGGGAMLRLICSAILGVALALPAAAWGKTGHRVVAAIADEYLSDEAAAAVEDILGPESMAEAADWADFMRSDSSDFWRREANPWHYVTIPEGETYADITPPPEGNAITALEHFRAIAVDETQPLEQRQLALRFIIHLVGDLQQPLHAGNGTDRGANLFTCYFFEDLTNLHEVWDELLINYEELSYTEWTDWLTSKITAENILVWSAATPAEWADESAAIRDQIYPDHQILKWEYVYQTRPILRQQLSKGGVRLAAYLNEMFAEGATE</sequence>
<keyword evidence="6" id="KW-0325">Glycoprotein</keyword>
<dbReference type="GO" id="GO:0006308">
    <property type="term" value="P:DNA catabolic process"/>
    <property type="evidence" value="ECO:0007669"/>
    <property type="project" value="InterPro"/>
</dbReference>
<dbReference type="InterPro" id="IPR008947">
    <property type="entry name" value="PLipase_C/P1_nuclease_dom_sf"/>
</dbReference>
<accession>A0A8B2PQS6</accession>
<evidence type="ECO:0000256" key="3">
    <source>
        <dbReference type="ARBA" id="ARBA00022759"/>
    </source>
</evidence>
<proteinExistence type="predicted"/>
<dbReference type="Pfam" id="PF02265">
    <property type="entry name" value="S1-P1_nuclease"/>
    <property type="match status" value="1"/>
</dbReference>
<evidence type="ECO:0000256" key="1">
    <source>
        <dbReference type="ARBA" id="ARBA00022722"/>
    </source>
</evidence>
<evidence type="ECO:0000313" key="8">
    <source>
        <dbReference type="Proteomes" id="UP000249123"/>
    </source>
</evidence>
<protein>
    <recommendedName>
        <fullName evidence="9">S1/P1 Nuclease</fullName>
    </recommendedName>
</protein>
<dbReference type="AlphaFoldDB" id="A0A8B2PQS6"/>
<evidence type="ECO:0000313" key="7">
    <source>
        <dbReference type="EMBL" id="RAN34797.1"/>
    </source>
</evidence>
<gene>
    <name evidence="7" type="ORF">HY3_09870</name>
</gene>
<dbReference type="CDD" id="cd11010">
    <property type="entry name" value="S1-P1_nuclease"/>
    <property type="match status" value="1"/>
</dbReference>
<evidence type="ECO:0000256" key="6">
    <source>
        <dbReference type="ARBA" id="ARBA00023180"/>
    </source>
</evidence>
<keyword evidence="1" id="KW-0540">Nuclease</keyword>
<dbReference type="GO" id="GO:0003676">
    <property type="term" value="F:nucleic acid binding"/>
    <property type="evidence" value="ECO:0007669"/>
    <property type="project" value="InterPro"/>
</dbReference>
<keyword evidence="3" id="KW-0255">Endonuclease</keyword>
<dbReference type="EMBL" id="AWFB01000008">
    <property type="protein sequence ID" value="RAN34797.1"/>
    <property type="molecule type" value="Genomic_DNA"/>
</dbReference>
<dbReference type="InterPro" id="IPR003154">
    <property type="entry name" value="S1/P1nuclease"/>
</dbReference>
<organism evidence="7 8">
    <name type="scientific">Hyphomonas pacifica</name>
    <dbReference type="NCBI Taxonomy" id="1280941"/>
    <lineage>
        <taxon>Bacteria</taxon>
        <taxon>Pseudomonadati</taxon>
        <taxon>Pseudomonadota</taxon>
        <taxon>Alphaproteobacteria</taxon>
        <taxon>Hyphomonadales</taxon>
        <taxon>Hyphomonadaceae</taxon>
        <taxon>Hyphomonas</taxon>
    </lineage>
</organism>
<keyword evidence="8" id="KW-1185">Reference proteome</keyword>
<dbReference type="Gene3D" id="1.10.575.10">
    <property type="entry name" value="P1 Nuclease"/>
    <property type="match status" value="1"/>
</dbReference>
<keyword evidence="5" id="KW-1015">Disulfide bond</keyword>
<dbReference type="GO" id="GO:0004519">
    <property type="term" value="F:endonuclease activity"/>
    <property type="evidence" value="ECO:0007669"/>
    <property type="project" value="UniProtKB-KW"/>
</dbReference>
<evidence type="ECO:0000256" key="5">
    <source>
        <dbReference type="ARBA" id="ARBA00023157"/>
    </source>
</evidence>
<dbReference type="PANTHER" id="PTHR33146:SF26">
    <property type="entry name" value="ENDONUCLEASE 4"/>
    <property type="match status" value="1"/>
</dbReference>
<dbReference type="GO" id="GO:0016788">
    <property type="term" value="F:hydrolase activity, acting on ester bonds"/>
    <property type="evidence" value="ECO:0007669"/>
    <property type="project" value="InterPro"/>
</dbReference>
<name>A0A8B2PQS6_9PROT</name>
<dbReference type="Proteomes" id="UP000249123">
    <property type="component" value="Unassembled WGS sequence"/>
</dbReference>
<evidence type="ECO:0000256" key="2">
    <source>
        <dbReference type="ARBA" id="ARBA00022723"/>
    </source>
</evidence>
<dbReference type="PANTHER" id="PTHR33146">
    <property type="entry name" value="ENDONUCLEASE 4"/>
    <property type="match status" value="1"/>
</dbReference>
<evidence type="ECO:0000256" key="4">
    <source>
        <dbReference type="ARBA" id="ARBA00022801"/>
    </source>
</evidence>
<reference evidence="7 8" key="1">
    <citation type="submission" date="2013-04" db="EMBL/GenBank/DDBJ databases">
        <title>Hyphomonas sp. T24B3 Genome Sequencing.</title>
        <authorList>
            <person name="Lai Q."/>
            <person name="Shao Z."/>
        </authorList>
    </citation>
    <scope>NUCLEOTIDE SEQUENCE [LARGE SCALE GENOMIC DNA]</scope>
    <source>
        <strain evidence="7 8">T24B3</strain>
    </source>
</reference>
<keyword evidence="2" id="KW-0479">Metal-binding</keyword>
<comment type="caution">
    <text evidence="7">The sequence shown here is derived from an EMBL/GenBank/DDBJ whole genome shotgun (WGS) entry which is preliminary data.</text>
</comment>
<dbReference type="GO" id="GO:0046872">
    <property type="term" value="F:metal ion binding"/>
    <property type="evidence" value="ECO:0007669"/>
    <property type="project" value="UniProtKB-KW"/>
</dbReference>
<dbReference type="SUPFAM" id="SSF48537">
    <property type="entry name" value="Phospholipase C/P1 nuclease"/>
    <property type="match status" value="1"/>
</dbReference>
<evidence type="ECO:0008006" key="9">
    <source>
        <dbReference type="Google" id="ProtNLM"/>
    </source>
</evidence>